<reference evidence="7 8" key="1">
    <citation type="submission" date="2019-11" db="EMBL/GenBank/DDBJ databases">
        <title>Paenibacillus monticola sp. nov., a novel PGPR strain isolated from mountain sample in China.</title>
        <authorList>
            <person name="Zhao Q."/>
            <person name="Li H.-P."/>
            <person name="Zhang J.-L."/>
        </authorList>
    </citation>
    <scope>NUCLEOTIDE SEQUENCE [LARGE SCALE GENOMIC DNA]</scope>
    <source>
        <strain evidence="7 8">LC-T2</strain>
    </source>
</reference>
<evidence type="ECO:0000256" key="2">
    <source>
        <dbReference type="ARBA" id="ARBA00023015"/>
    </source>
</evidence>
<keyword evidence="3" id="KW-0731">Sigma factor</keyword>
<dbReference type="InterPro" id="IPR036388">
    <property type="entry name" value="WH-like_DNA-bd_sf"/>
</dbReference>
<dbReference type="GO" id="GO:0003677">
    <property type="term" value="F:DNA binding"/>
    <property type="evidence" value="ECO:0007669"/>
    <property type="project" value="InterPro"/>
</dbReference>
<dbReference type="PANTHER" id="PTHR43133:SF60">
    <property type="entry name" value="RNA POLYMERASE SIGMA FACTOR SIGV"/>
    <property type="match status" value="1"/>
</dbReference>
<keyword evidence="2" id="KW-0805">Transcription regulation</keyword>
<dbReference type="Pfam" id="PF08281">
    <property type="entry name" value="Sigma70_r4_2"/>
    <property type="match status" value="1"/>
</dbReference>
<evidence type="ECO:0000256" key="3">
    <source>
        <dbReference type="ARBA" id="ARBA00023082"/>
    </source>
</evidence>
<evidence type="ECO:0000259" key="6">
    <source>
        <dbReference type="Pfam" id="PF08281"/>
    </source>
</evidence>
<dbReference type="Pfam" id="PF04542">
    <property type="entry name" value="Sigma70_r2"/>
    <property type="match status" value="1"/>
</dbReference>
<dbReference type="GO" id="GO:0006352">
    <property type="term" value="P:DNA-templated transcription initiation"/>
    <property type="evidence" value="ECO:0007669"/>
    <property type="project" value="InterPro"/>
</dbReference>
<proteinExistence type="inferred from homology"/>
<feature type="domain" description="RNA polymerase sigma-70 region 2" evidence="5">
    <location>
        <begin position="25"/>
        <end position="91"/>
    </location>
</feature>
<keyword evidence="8" id="KW-1185">Reference proteome</keyword>
<organism evidence="7 8">
    <name type="scientific">Paenibacillus monticola</name>
    <dbReference type="NCBI Taxonomy" id="2666075"/>
    <lineage>
        <taxon>Bacteria</taxon>
        <taxon>Bacillati</taxon>
        <taxon>Bacillota</taxon>
        <taxon>Bacilli</taxon>
        <taxon>Bacillales</taxon>
        <taxon>Paenibacillaceae</taxon>
        <taxon>Paenibacillus</taxon>
    </lineage>
</organism>
<dbReference type="EMBL" id="WJXB01000001">
    <property type="protein sequence ID" value="MRN51732.1"/>
    <property type="molecule type" value="Genomic_DNA"/>
</dbReference>
<evidence type="ECO:0000313" key="8">
    <source>
        <dbReference type="Proteomes" id="UP000463051"/>
    </source>
</evidence>
<comment type="caution">
    <text evidence="7">The sequence shown here is derived from an EMBL/GenBank/DDBJ whole genome shotgun (WGS) entry which is preliminary data.</text>
</comment>
<name>A0A7X2H1A4_9BACL</name>
<dbReference type="InterPro" id="IPR014284">
    <property type="entry name" value="RNA_pol_sigma-70_dom"/>
</dbReference>
<comment type="similarity">
    <text evidence="1">Belongs to the sigma-70 factor family. ECF subfamily.</text>
</comment>
<protein>
    <submittedName>
        <fullName evidence="7">Sigma-70 family RNA polymerase sigma factor</fullName>
    </submittedName>
</protein>
<dbReference type="SUPFAM" id="SSF88659">
    <property type="entry name" value="Sigma3 and sigma4 domains of RNA polymerase sigma factors"/>
    <property type="match status" value="1"/>
</dbReference>
<dbReference type="RefSeq" id="WP_154116537.1">
    <property type="nucleotide sequence ID" value="NZ_WJXB01000001.1"/>
</dbReference>
<dbReference type="PANTHER" id="PTHR43133">
    <property type="entry name" value="RNA POLYMERASE ECF-TYPE SIGMA FACTO"/>
    <property type="match status" value="1"/>
</dbReference>
<dbReference type="AlphaFoldDB" id="A0A7X2H1A4"/>
<dbReference type="Gene3D" id="1.10.10.10">
    <property type="entry name" value="Winged helix-like DNA-binding domain superfamily/Winged helix DNA-binding domain"/>
    <property type="match status" value="1"/>
</dbReference>
<evidence type="ECO:0000256" key="1">
    <source>
        <dbReference type="ARBA" id="ARBA00010641"/>
    </source>
</evidence>
<feature type="domain" description="RNA polymerase sigma factor 70 region 4 type 2" evidence="6">
    <location>
        <begin position="124"/>
        <end position="174"/>
    </location>
</feature>
<gene>
    <name evidence="7" type="ORF">GJB61_01760</name>
</gene>
<keyword evidence="4" id="KW-0804">Transcription</keyword>
<dbReference type="NCBIfam" id="NF009195">
    <property type="entry name" value="PRK12543.1"/>
    <property type="match status" value="1"/>
</dbReference>
<dbReference type="InterPro" id="IPR013249">
    <property type="entry name" value="RNA_pol_sigma70_r4_t2"/>
</dbReference>
<dbReference type="Gene3D" id="1.10.1740.10">
    <property type="match status" value="1"/>
</dbReference>
<evidence type="ECO:0000256" key="4">
    <source>
        <dbReference type="ARBA" id="ARBA00023163"/>
    </source>
</evidence>
<dbReference type="CDD" id="cd06171">
    <property type="entry name" value="Sigma70_r4"/>
    <property type="match status" value="1"/>
</dbReference>
<evidence type="ECO:0000313" key="7">
    <source>
        <dbReference type="EMBL" id="MRN51732.1"/>
    </source>
</evidence>
<dbReference type="SUPFAM" id="SSF88946">
    <property type="entry name" value="Sigma2 domain of RNA polymerase sigma factors"/>
    <property type="match status" value="1"/>
</dbReference>
<dbReference type="NCBIfam" id="TIGR02937">
    <property type="entry name" value="sigma70-ECF"/>
    <property type="match status" value="1"/>
</dbReference>
<dbReference type="InterPro" id="IPR039425">
    <property type="entry name" value="RNA_pol_sigma-70-like"/>
</dbReference>
<accession>A0A7X2H1A4</accession>
<dbReference type="InterPro" id="IPR007627">
    <property type="entry name" value="RNA_pol_sigma70_r2"/>
</dbReference>
<dbReference type="InterPro" id="IPR013324">
    <property type="entry name" value="RNA_pol_sigma_r3/r4-like"/>
</dbReference>
<dbReference type="GO" id="GO:0016987">
    <property type="term" value="F:sigma factor activity"/>
    <property type="evidence" value="ECO:0007669"/>
    <property type="project" value="UniProtKB-KW"/>
</dbReference>
<dbReference type="Proteomes" id="UP000463051">
    <property type="component" value="Unassembled WGS sequence"/>
</dbReference>
<dbReference type="InterPro" id="IPR013325">
    <property type="entry name" value="RNA_pol_sigma_r2"/>
</dbReference>
<sequence>MNHPDEYSQLIALVLAGSREACSELYERTIRDVYPTVHFLVREPNDTEDVVQEIYIQLYRSLGQFDVSRPFRPWLMGLTMRQIHAYRRKSWSHIRILKKAEQVEQAIEYDFSSKVVDKIFYQPLVASVDRLPYKLKQAVILHYLNEYSQEEISVILSIPLGTVKSRIHAALQKLRQKQKTNILVRGKVEDQHES</sequence>
<evidence type="ECO:0000259" key="5">
    <source>
        <dbReference type="Pfam" id="PF04542"/>
    </source>
</evidence>